<dbReference type="GO" id="GO:0005737">
    <property type="term" value="C:cytoplasm"/>
    <property type="evidence" value="ECO:0007669"/>
    <property type="project" value="UniProtKB-SubCell"/>
</dbReference>
<evidence type="ECO:0000313" key="8">
    <source>
        <dbReference type="EMBL" id="KAA8997228.1"/>
    </source>
</evidence>
<sequence length="192" mass="20912">MRLLRDKVIQEGIVLPSGVLKVDSFLNHQMDPVLMREVGREFSRRFEGEGITKVLTIESSGIAPGIMTALELGVPLIFARKQKSLTLTEDIYVEQVYSFTKRVTSDITVSRKFIAPGERVLIVDDFLANGEAAFGLARIVEQAGASVAGIGIVIEKAFQPGGSRLQEAGYRVDSLVRIASLADGQIVFADES</sequence>
<keyword evidence="9" id="KW-1185">Reference proteome</keyword>
<dbReference type="HAMAP" id="MF_01184">
    <property type="entry name" value="XPRTase"/>
    <property type="match status" value="1"/>
</dbReference>
<dbReference type="CDD" id="cd06223">
    <property type="entry name" value="PRTases_typeI"/>
    <property type="match status" value="1"/>
</dbReference>
<evidence type="ECO:0000259" key="7">
    <source>
        <dbReference type="Pfam" id="PF00156"/>
    </source>
</evidence>
<dbReference type="EMBL" id="VYKK01000030">
    <property type="protein sequence ID" value="KAA8997228.1"/>
    <property type="molecule type" value="Genomic_DNA"/>
</dbReference>
<dbReference type="NCBIfam" id="NF006671">
    <property type="entry name" value="PRK09219.1"/>
    <property type="match status" value="1"/>
</dbReference>
<comment type="subcellular location">
    <subcellularLocation>
        <location evidence="5">Cytoplasm</location>
    </subcellularLocation>
</comment>
<dbReference type="InterPro" id="IPR000836">
    <property type="entry name" value="PRTase_dom"/>
</dbReference>
<evidence type="ECO:0000256" key="4">
    <source>
        <dbReference type="ARBA" id="ARBA00022726"/>
    </source>
</evidence>
<feature type="binding site" evidence="5">
    <location>
        <position position="156"/>
    </location>
    <ligand>
        <name>xanthine</name>
        <dbReference type="ChEBI" id="CHEBI:17712"/>
    </ligand>
</feature>
<feature type="binding site" evidence="5">
    <location>
        <begin position="128"/>
        <end position="132"/>
    </location>
    <ligand>
        <name>5-phospho-alpha-D-ribose 1-diphosphate</name>
        <dbReference type="ChEBI" id="CHEBI:58017"/>
    </ligand>
</feature>
<dbReference type="InterPro" id="IPR050118">
    <property type="entry name" value="Pur/Pyrimidine_PRTase"/>
</dbReference>
<evidence type="ECO:0000256" key="2">
    <source>
        <dbReference type="ARBA" id="ARBA00022676"/>
    </source>
</evidence>
<keyword evidence="4 5" id="KW-0660">Purine salvage</keyword>
<evidence type="ECO:0000256" key="1">
    <source>
        <dbReference type="ARBA" id="ARBA00022490"/>
    </source>
</evidence>
<keyword evidence="3 5" id="KW-0808">Transferase</keyword>
<dbReference type="InterPro" id="IPR010079">
    <property type="entry name" value="Xanthine_PRibTrfase"/>
</dbReference>
<dbReference type="GO" id="GO:0000310">
    <property type="term" value="F:xanthine phosphoribosyltransferase activity"/>
    <property type="evidence" value="ECO:0007669"/>
    <property type="project" value="UniProtKB-UniRule"/>
</dbReference>
<evidence type="ECO:0000256" key="5">
    <source>
        <dbReference type="HAMAP-Rule" id="MF_01184"/>
    </source>
</evidence>
<comment type="subunit">
    <text evidence="5">Homodimer.</text>
</comment>
<dbReference type="InterPro" id="IPR029057">
    <property type="entry name" value="PRTase-like"/>
</dbReference>
<dbReference type="SUPFAM" id="SSF53271">
    <property type="entry name" value="PRTase-like"/>
    <property type="match status" value="1"/>
</dbReference>
<gene>
    <name evidence="5" type="primary">xpt</name>
    <name evidence="8" type="ORF">F4V43_18230</name>
</gene>
<comment type="catalytic activity">
    <reaction evidence="5">
        <text>XMP + diphosphate = xanthine + 5-phospho-alpha-D-ribose 1-diphosphate</text>
        <dbReference type="Rhea" id="RHEA:10800"/>
        <dbReference type="ChEBI" id="CHEBI:17712"/>
        <dbReference type="ChEBI" id="CHEBI:33019"/>
        <dbReference type="ChEBI" id="CHEBI:57464"/>
        <dbReference type="ChEBI" id="CHEBI:58017"/>
        <dbReference type="EC" id="2.4.2.22"/>
    </reaction>
</comment>
<dbReference type="AlphaFoldDB" id="A0A5J5FV57"/>
<evidence type="ECO:0000256" key="3">
    <source>
        <dbReference type="ARBA" id="ARBA00022679"/>
    </source>
</evidence>
<dbReference type="Proteomes" id="UP000367750">
    <property type="component" value="Unassembled WGS sequence"/>
</dbReference>
<dbReference type="OrthoDB" id="9790678at2"/>
<feature type="binding site" evidence="5">
    <location>
        <position position="20"/>
    </location>
    <ligand>
        <name>xanthine</name>
        <dbReference type="ChEBI" id="CHEBI:17712"/>
    </ligand>
</feature>
<keyword evidence="1 5" id="KW-0963">Cytoplasm</keyword>
<organism evidence="8 9">
    <name type="scientific">Paenibacillus spiritus</name>
    <dbReference type="NCBI Taxonomy" id="2496557"/>
    <lineage>
        <taxon>Bacteria</taxon>
        <taxon>Bacillati</taxon>
        <taxon>Bacillota</taxon>
        <taxon>Bacilli</taxon>
        <taxon>Bacillales</taxon>
        <taxon>Paenibacillaceae</taxon>
        <taxon>Paenibacillus</taxon>
    </lineage>
</organism>
<protein>
    <recommendedName>
        <fullName evidence="5 6">Xanthine phosphoribosyltransferase</fullName>
        <shortName evidence="5">XPRTase</shortName>
        <ecNumber evidence="5 6">2.4.2.22</ecNumber>
    </recommendedName>
</protein>
<accession>A0A5J5FV57</accession>
<feature type="domain" description="Phosphoribosyltransferase" evidence="7">
    <location>
        <begin position="44"/>
        <end position="157"/>
    </location>
</feature>
<comment type="similarity">
    <text evidence="5">Belongs to the purine/pyrimidine phosphoribosyltransferase family. Xpt subfamily.</text>
</comment>
<dbReference type="Gene3D" id="3.40.50.2020">
    <property type="match status" value="1"/>
</dbReference>
<dbReference type="GO" id="GO:0046110">
    <property type="term" value="P:xanthine metabolic process"/>
    <property type="evidence" value="ECO:0007669"/>
    <property type="project" value="UniProtKB-UniRule"/>
</dbReference>
<proteinExistence type="inferred from homology"/>
<dbReference type="UniPathway" id="UPA00602">
    <property type="reaction ID" value="UER00658"/>
</dbReference>
<dbReference type="Pfam" id="PF00156">
    <property type="entry name" value="Pribosyltran"/>
    <property type="match status" value="1"/>
</dbReference>
<feature type="binding site" evidence="5">
    <location>
        <position position="27"/>
    </location>
    <ligand>
        <name>xanthine</name>
        <dbReference type="ChEBI" id="CHEBI:17712"/>
    </ligand>
</feature>
<evidence type="ECO:0000313" key="9">
    <source>
        <dbReference type="Proteomes" id="UP000367750"/>
    </source>
</evidence>
<dbReference type="GO" id="GO:0006166">
    <property type="term" value="P:purine ribonucleoside salvage"/>
    <property type="evidence" value="ECO:0007669"/>
    <property type="project" value="UniProtKB-KW"/>
</dbReference>
<keyword evidence="2 5" id="KW-0328">Glycosyltransferase</keyword>
<reference evidence="8 9" key="1">
    <citation type="submission" date="2019-09" db="EMBL/GenBank/DDBJ databases">
        <title>Bacillus ochoae sp. nov., Paenibacillus whitsoniae sp. nov., Paenibacillus spiritus sp. nov. Isolated from the Mars Exploration Rover during spacecraft assembly.</title>
        <authorList>
            <person name="Seuylemezian A."/>
            <person name="Vaishampayan P."/>
        </authorList>
    </citation>
    <scope>NUCLEOTIDE SEQUENCE [LARGE SCALE GENOMIC DNA]</scope>
    <source>
        <strain evidence="8 9">MER_111</strain>
    </source>
</reference>
<dbReference type="NCBIfam" id="TIGR01744">
    <property type="entry name" value="XPRTase"/>
    <property type="match status" value="1"/>
</dbReference>
<dbReference type="PANTHER" id="PTHR43864:SF1">
    <property type="entry name" value="XANTHINE PHOSPHORIBOSYLTRANSFERASE"/>
    <property type="match status" value="1"/>
</dbReference>
<dbReference type="RefSeq" id="WP_150459693.1">
    <property type="nucleotide sequence ID" value="NZ_VYKK01000030.1"/>
</dbReference>
<comment type="function">
    <text evidence="5">Converts the preformed base xanthine, a product of nucleic acid breakdown, to xanthosine 5'-monophosphate (XMP), so it can be reused for RNA or DNA synthesis.</text>
</comment>
<comment type="caution">
    <text evidence="8">The sequence shown here is derived from an EMBL/GenBank/DDBJ whole genome shotgun (WGS) entry which is preliminary data.</text>
</comment>
<dbReference type="EC" id="2.4.2.22" evidence="5 6"/>
<dbReference type="PANTHER" id="PTHR43864">
    <property type="entry name" value="HYPOXANTHINE/GUANINE PHOSPHORIBOSYLTRANSFERASE"/>
    <property type="match status" value="1"/>
</dbReference>
<name>A0A5J5FV57_9BACL</name>
<dbReference type="GO" id="GO:0032265">
    <property type="term" value="P:XMP salvage"/>
    <property type="evidence" value="ECO:0007669"/>
    <property type="project" value="UniProtKB-UniRule"/>
</dbReference>
<comment type="pathway">
    <text evidence="5">Purine metabolism; XMP biosynthesis via salvage pathway; XMP from xanthine: step 1/1.</text>
</comment>
<evidence type="ECO:0000256" key="6">
    <source>
        <dbReference type="NCBIfam" id="TIGR01744"/>
    </source>
</evidence>